<keyword evidence="7" id="KW-0807">Transducer</keyword>
<evidence type="ECO:0000256" key="8">
    <source>
        <dbReference type="SAM" id="Phobius"/>
    </source>
</evidence>
<dbReference type="GO" id="GO:0007165">
    <property type="term" value="P:signal transduction"/>
    <property type="evidence" value="ECO:0007669"/>
    <property type="project" value="UniProtKB-KW"/>
</dbReference>
<dbReference type="Pfam" id="PF08395">
    <property type="entry name" value="7tm_7"/>
    <property type="match status" value="1"/>
</dbReference>
<feature type="transmembrane region" description="Helical" evidence="8">
    <location>
        <begin position="38"/>
        <end position="58"/>
    </location>
</feature>
<feature type="transmembrane region" description="Helical" evidence="8">
    <location>
        <begin position="172"/>
        <end position="191"/>
    </location>
</feature>
<dbReference type="GO" id="GO:0005886">
    <property type="term" value="C:plasma membrane"/>
    <property type="evidence" value="ECO:0007669"/>
    <property type="project" value="UniProtKB-SubCell"/>
</dbReference>
<keyword evidence="5 8" id="KW-0472">Membrane</keyword>
<dbReference type="GO" id="GO:0008049">
    <property type="term" value="P:male courtship behavior"/>
    <property type="evidence" value="ECO:0007669"/>
    <property type="project" value="TreeGrafter"/>
</dbReference>
<dbReference type="Proteomes" id="UP001168821">
    <property type="component" value="Unassembled WGS sequence"/>
</dbReference>
<dbReference type="AlphaFoldDB" id="A0AA38I7K8"/>
<dbReference type="PANTHER" id="PTHR21143">
    <property type="entry name" value="INVERTEBRATE GUSTATORY RECEPTOR"/>
    <property type="match status" value="1"/>
</dbReference>
<dbReference type="GO" id="GO:0050909">
    <property type="term" value="P:sensory perception of taste"/>
    <property type="evidence" value="ECO:0007669"/>
    <property type="project" value="InterPro"/>
</dbReference>
<gene>
    <name evidence="9" type="ORF">Zmor_020420</name>
</gene>
<evidence type="ECO:0000256" key="4">
    <source>
        <dbReference type="ARBA" id="ARBA00022989"/>
    </source>
</evidence>
<dbReference type="PANTHER" id="PTHR21143:SF133">
    <property type="entry name" value="GUSTATORY AND PHEROMONE RECEPTOR 32A-RELATED"/>
    <property type="match status" value="1"/>
</dbReference>
<reference evidence="9" key="1">
    <citation type="journal article" date="2023" name="G3 (Bethesda)">
        <title>Whole genome assemblies of Zophobas morio and Tenebrio molitor.</title>
        <authorList>
            <person name="Kaur S."/>
            <person name="Stinson S.A."/>
            <person name="diCenzo G.C."/>
        </authorList>
    </citation>
    <scope>NUCLEOTIDE SEQUENCE</scope>
    <source>
        <strain evidence="9">QUZm001</strain>
    </source>
</reference>
<comment type="caution">
    <text evidence="9">The sequence shown here is derived from an EMBL/GenBank/DDBJ whole genome shotgun (WGS) entry which is preliminary data.</text>
</comment>
<feature type="transmembrane region" description="Helical" evidence="8">
    <location>
        <begin position="132"/>
        <end position="160"/>
    </location>
</feature>
<accession>A0AA38I7K8</accession>
<comment type="subcellular location">
    <subcellularLocation>
        <location evidence="1">Cell membrane</location>
        <topology evidence="1">Multi-pass membrane protein</topology>
    </subcellularLocation>
</comment>
<dbReference type="InterPro" id="IPR013604">
    <property type="entry name" value="7TM_chemorcpt"/>
</dbReference>
<evidence type="ECO:0000256" key="6">
    <source>
        <dbReference type="ARBA" id="ARBA00023170"/>
    </source>
</evidence>
<feature type="transmembrane region" description="Helical" evidence="8">
    <location>
        <begin position="254"/>
        <end position="272"/>
    </location>
</feature>
<dbReference type="GO" id="GO:0007635">
    <property type="term" value="P:chemosensory behavior"/>
    <property type="evidence" value="ECO:0007669"/>
    <property type="project" value="TreeGrafter"/>
</dbReference>
<evidence type="ECO:0008006" key="11">
    <source>
        <dbReference type="Google" id="ProtNLM"/>
    </source>
</evidence>
<keyword evidence="10" id="KW-1185">Reference proteome</keyword>
<protein>
    <recommendedName>
        <fullName evidence="11">Gustatory receptor</fullName>
    </recommendedName>
</protein>
<evidence type="ECO:0000256" key="7">
    <source>
        <dbReference type="ARBA" id="ARBA00023224"/>
    </source>
</evidence>
<organism evidence="9 10">
    <name type="scientific">Zophobas morio</name>
    <dbReference type="NCBI Taxonomy" id="2755281"/>
    <lineage>
        <taxon>Eukaryota</taxon>
        <taxon>Metazoa</taxon>
        <taxon>Ecdysozoa</taxon>
        <taxon>Arthropoda</taxon>
        <taxon>Hexapoda</taxon>
        <taxon>Insecta</taxon>
        <taxon>Pterygota</taxon>
        <taxon>Neoptera</taxon>
        <taxon>Endopterygota</taxon>
        <taxon>Coleoptera</taxon>
        <taxon>Polyphaga</taxon>
        <taxon>Cucujiformia</taxon>
        <taxon>Tenebrionidae</taxon>
        <taxon>Zophobas</taxon>
    </lineage>
</organism>
<dbReference type="GO" id="GO:0030425">
    <property type="term" value="C:dendrite"/>
    <property type="evidence" value="ECO:0007669"/>
    <property type="project" value="TreeGrafter"/>
</dbReference>
<keyword evidence="3 8" id="KW-0812">Transmembrane</keyword>
<evidence type="ECO:0000256" key="1">
    <source>
        <dbReference type="ARBA" id="ARBA00004651"/>
    </source>
</evidence>
<evidence type="ECO:0000313" key="9">
    <source>
        <dbReference type="EMBL" id="KAJ3648629.1"/>
    </source>
</evidence>
<evidence type="ECO:0000313" key="10">
    <source>
        <dbReference type="Proteomes" id="UP001168821"/>
    </source>
</evidence>
<evidence type="ECO:0000256" key="2">
    <source>
        <dbReference type="ARBA" id="ARBA00022475"/>
    </source>
</evidence>
<name>A0AA38I7K8_9CUCU</name>
<keyword evidence="4 8" id="KW-1133">Transmembrane helix</keyword>
<proteinExistence type="predicted"/>
<dbReference type="EMBL" id="JALNTZ010000006">
    <property type="protein sequence ID" value="KAJ3648629.1"/>
    <property type="molecule type" value="Genomic_DNA"/>
</dbReference>
<sequence>MITNFCVFYKRTPQLKLLLFKIYTTEGPTKQLSNYLKLYFVLLTTVNLMFACSQILGLSVPLQLSINIPIVANVFELVFVGDVISTLQEKFRSVNKLLQMEQEHLTRQSICRLQKISHQHYDLVGLAKQANYIFGVTFLTGMATLVCSAIDGIYFTLYIYANYSNNFESFKFFVFNIIWLGSQISWLYVLIKLWSDSEEEANAVSGYIHDMWNKYTTNNDLCIYIRHLELIAIRCAGTKVKFTAKDFVPLDWNLMHTVVAALATYVVILIQFKF</sequence>
<evidence type="ECO:0000256" key="5">
    <source>
        <dbReference type="ARBA" id="ARBA00023136"/>
    </source>
</evidence>
<keyword evidence="6" id="KW-0675">Receptor</keyword>
<keyword evidence="2" id="KW-1003">Cell membrane</keyword>
<dbReference type="GO" id="GO:0030424">
    <property type="term" value="C:axon"/>
    <property type="evidence" value="ECO:0007669"/>
    <property type="project" value="TreeGrafter"/>
</dbReference>
<dbReference type="GO" id="GO:0043025">
    <property type="term" value="C:neuronal cell body"/>
    <property type="evidence" value="ECO:0007669"/>
    <property type="project" value="TreeGrafter"/>
</dbReference>
<evidence type="ECO:0000256" key="3">
    <source>
        <dbReference type="ARBA" id="ARBA00022692"/>
    </source>
</evidence>